<sequence length="234" mass="25713">MKNMLLVMETAGIFHSAEGYSELWAITWDRIDTFLPSLREQVFTNHPPTSASSPNHPLPDSSSLQTPAATDASDVTQQGVTSLEAGGLPVFRMEAAEMSEPPADYDRVVIGAGIIGSCTAYQLLKAGHRRVLLIDQLCYHVGVPCDPDRRDTVRMDGVLQTTKEYVARTFPGLEPEPAIVETCMYTVTPDERCQGFKMGPVFAEVLQQLVDGQKSQFDLTTFSAERFSADVSHL</sequence>
<keyword evidence="4" id="KW-0274">FAD</keyword>
<evidence type="ECO:0000256" key="6">
    <source>
        <dbReference type="SAM" id="MobiDB-lite"/>
    </source>
</evidence>
<dbReference type="PANTHER" id="PTHR10961:SF46">
    <property type="entry name" value="PEROXISOMAL SARCOSINE OXIDASE"/>
    <property type="match status" value="1"/>
</dbReference>
<protein>
    <submittedName>
        <fullName evidence="8">Peroxisomal sarcosine oxidase</fullName>
    </submittedName>
</protein>
<dbReference type="AlphaFoldDB" id="A0A6A4VYB9"/>
<dbReference type="EMBL" id="VIIS01001219">
    <property type="protein sequence ID" value="KAF0300927.1"/>
    <property type="molecule type" value="Genomic_DNA"/>
</dbReference>
<dbReference type="PANTHER" id="PTHR10961">
    <property type="entry name" value="PEROXISOMAL SARCOSINE OXIDASE"/>
    <property type="match status" value="1"/>
</dbReference>
<evidence type="ECO:0000313" key="9">
    <source>
        <dbReference type="Proteomes" id="UP000440578"/>
    </source>
</evidence>
<evidence type="ECO:0000256" key="3">
    <source>
        <dbReference type="ARBA" id="ARBA00022630"/>
    </source>
</evidence>
<dbReference type="InterPro" id="IPR006076">
    <property type="entry name" value="FAD-dep_OxRdtase"/>
</dbReference>
<dbReference type="GO" id="GO:0050660">
    <property type="term" value="F:flavin adenine dinucleotide binding"/>
    <property type="evidence" value="ECO:0007669"/>
    <property type="project" value="InterPro"/>
</dbReference>
<dbReference type="Proteomes" id="UP000440578">
    <property type="component" value="Unassembled WGS sequence"/>
</dbReference>
<evidence type="ECO:0000256" key="5">
    <source>
        <dbReference type="ARBA" id="ARBA00023002"/>
    </source>
</evidence>
<accession>A0A6A4VYB9</accession>
<dbReference type="GO" id="GO:0005777">
    <property type="term" value="C:peroxisome"/>
    <property type="evidence" value="ECO:0007669"/>
    <property type="project" value="TreeGrafter"/>
</dbReference>
<dbReference type="GO" id="GO:0050031">
    <property type="term" value="F:L-pipecolate oxidase activity"/>
    <property type="evidence" value="ECO:0007669"/>
    <property type="project" value="TreeGrafter"/>
</dbReference>
<organism evidence="8 9">
    <name type="scientific">Amphibalanus amphitrite</name>
    <name type="common">Striped barnacle</name>
    <name type="synonym">Balanus amphitrite</name>
    <dbReference type="NCBI Taxonomy" id="1232801"/>
    <lineage>
        <taxon>Eukaryota</taxon>
        <taxon>Metazoa</taxon>
        <taxon>Ecdysozoa</taxon>
        <taxon>Arthropoda</taxon>
        <taxon>Crustacea</taxon>
        <taxon>Multicrustacea</taxon>
        <taxon>Cirripedia</taxon>
        <taxon>Thoracica</taxon>
        <taxon>Thoracicalcarea</taxon>
        <taxon>Balanomorpha</taxon>
        <taxon>Balanoidea</taxon>
        <taxon>Balanidae</taxon>
        <taxon>Amphibalaninae</taxon>
        <taxon>Amphibalanus</taxon>
    </lineage>
</organism>
<evidence type="ECO:0000313" key="8">
    <source>
        <dbReference type="EMBL" id="KAF0300927.1"/>
    </source>
</evidence>
<dbReference type="GO" id="GO:0033514">
    <property type="term" value="P:L-lysine catabolic process to acetyl-CoA via L-pipecolate"/>
    <property type="evidence" value="ECO:0007669"/>
    <property type="project" value="TreeGrafter"/>
</dbReference>
<dbReference type="InterPro" id="IPR045170">
    <property type="entry name" value="MTOX"/>
</dbReference>
<feature type="domain" description="FAD dependent oxidoreductase" evidence="7">
    <location>
        <begin position="108"/>
        <end position="136"/>
    </location>
</feature>
<comment type="caution">
    <text evidence="8">The sequence shown here is derived from an EMBL/GenBank/DDBJ whole genome shotgun (WGS) entry which is preliminary data.</text>
</comment>
<keyword evidence="9" id="KW-1185">Reference proteome</keyword>
<proteinExistence type="inferred from homology"/>
<comment type="cofactor">
    <cofactor evidence="1">
        <name>FAD</name>
        <dbReference type="ChEBI" id="CHEBI:57692"/>
    </cofactor>
</comment>
<dbReference type="SUPFAM" id="SSF51971">
    <property type="entry name" value="Nucleotide-binding domain"/>
    <property type="match status" value="1"/>
</dbReference>
<gene>
    <name evidence="8" type="primary">PIPOX</name>
    <name evidence="8" type="ORF">FJT64_026677</name>
</gene>
<evidence type="ECO:0000256" key="4">
    <source>
        <dbReference type="ARBA" id="ARBA00022827"/>
    </source>
</evidence>
<dbReference type="Pfam" id="PF01266">
    <property type="entry name" value="DAO"/>
    <property type="match status" value="1"/>
</dbReference>
<dbReference type="InterPro" id="IPR036188">
    <property type="entry name" value="FAD/NAD-bd_sf"/>
</dbReference>
<dbReference type="Gene3D" id="3.30.9.10">
    <property type="entry name" value="D-Amino Acid Oxidase, subunit A, domain 2"/>
    <property type="match status" value="1"/>
</dbReference>
<feature type="region of interest" description="Disordered" evidence="6">
    <location>
        <begin position="45"/>
        <end position="78"/>
    </location>
</feature>
<comment type="similarity">
    <text evidence="2">Belongs to the MSOX/MTOX family.</text>
</comment>
<evidence type="ECO:0000256" key="2">
    <source>
        <dbReference type="ARBA" id="ARBA00010989"/>
    </source>
</evidence>
<dbReference type="GO" id="GO:0008115">
    <property type="term" value="F:sarcosine oxidase activity"/>
    <property type="evidence" value="ECO:0007669"/>
    <property type="project" value="TreeGrafter"/>
</dbReference>
<evidence type="ECO:0000256" key="1">
    <source>
        <dbReference type="ARBA" id="ARBA00001974"/>
    </source>
</evidence>
<dbReference type="OrthoDB" id="424974at2759"/>
<keyword evidence="5" id="KW-0560">Oxidoreductase</keyword>
<keyword evidence="3" id="KW-0285">Flavoprotein</keyword>
<reference evidence="8 9" key="1">
    <citation type="submission" date="2019-07" db="EMBL/GenBank/DDBJ databases">
        <title>Draft genome assembly of a fouling barnacle, Amphibalanus amphitrite (Darwin, 1854): The first reference genome for Thecostraca.</title>
        <authorList>
            <person name="Kim W."/>
        </authorList>
    </citation>
    <scope>NUCLEOTIDE SEQUENCE [LARGE SCALE GENOMIC DNA]</scope>
    <source>
        <strain evidence="8">SNU_AA5</strain>
        <tissue evidence="8">Soma without cirri and trophi</tissue>
    </source>
</reference>
<evidence type="ECO:0000259" key="7">
    <source>
        <dbReference type="Pfam" id="PF01266"/>
    </source>
</evidence>
<name>A0A6A4VYB9_AMPAM</name>
<dbReference type="Gene3D" id="3.50.50.60">
    <property type="entry name" value="FAD/NAD(P)-binding domain"/>
    <property type="match status" value="1"/>
</dbReference>